<dbReference type="Pfam" id="PF07729">
    <property type="entry name" value="FCD"/>
    <property type="match status" value="1"/>
</dbReference>
<dbReference type="Gene3D" id="1.20.120.530">
    <property type="entry name" value="GntR ligand-binding domain-like"/>
    <property type="match status" value="1"/>
</dbReference>
<dbReference type="InterPro" id="IPR011711">
    <property type="entry name" value="GntR_C"/>
</dbReference>
<dbReference type="InterPro" id="IPR036388">
    <property type="entry name" value="WH-like_DNA-bd_sf"/>
</dbReference>
<dbReference type="Proteomes" id="UP000603904">
    <property type="component" value="Unassembled WGS sequence"/>
</dbReference>
<evidence type="ECO:0000313" key="5">
    <source>
        <dbReference type="EMBL" id="GIH37309.1"/>
    </source>
</evidence>
<proteinExistence type="predicted"/>
<sequence length="241" mass="26457">MKRPITEERGTSGARTTVTERAMRRIMDMISGGALLPGQRLPTEREFAADLGLSRSSMREAIRALTVLGVLESRHGAGVYVTALEPRDLLDTFGVVAEISRGDTLLHLVQVRKILEPAATATAAARIDDEVLARLRAEMTAMEQGGTAEEIVSHDLEFHRLIIEAAGNPVLSAILDGLSSRTFRARVWRGYRVEGVFERTFAEHDRIYRSLVERDPESARTAAAIHVAAVEDWLGTQADLG</sequence>
<reference evidence="5 6" key="1">
    <citation type="submission" date="2021-01" db="EMBL/GenBank/DDBJ databases">
        <title>Whole genome shotgun sequence of Microbispora corallina NBRC 16416.</title>
        <authorList>
            <person name="Komaki H."/>
            <person name="Tamura T."/>
        </authorList>
    </citation>
    <scope>NUCLEOTIDE SEQUENCE [LARGE SCALE GENOMIC DNA]</scope>
    <source>
        <strain evidence="5 6">NBRC 16416</strain>
    </source>
</reference>
<dbReference type="PRINTS" id="PR00035">
    <property type="entry name" value="HTHGNTR"/>
</dbReference>
<dbReference type="PANTHER" id="PTHR43537">
    <property type="entry name" value="TRANSCRIPTIONAL REGULATOR, GNTR FAMILY"/>
    <property type="match status" value="1"/>
</dbReference>
<evidence type="ECO:0000313" key="6">
    <source>
        <dbReference type="Proteomes" id="UP000603904"/>
    </source>
</evidence>
<evidence type="ECO:0000256" key="3">
    <source>
        <dbReference type="ARBA" id="ARBA00023163"/>
    </source>
</evidence>
<dbReference type="Pfam" id="PF00392">
    <property type="entry name" value="GntR"/>
    <property type="match status" value="1"/>
</dbReference>
<comment type="caution">
    <text evidence="5">The sequence shown here is derived from an EMBL/GenBank/DDBJ whole genome shotgun (WGS) entry which is preliminary data.</text>
</comment>
<gene>
    <name evidence="5" type="primary">pdhR_2</name>
    <name evidence="5" type="ORF">Mco01_03090</name>
</gene>
<evidence type="ECO:0000259" key="4">
    <source>
        <dbReference type="PROSITE" id="PS50949"/>
    </source>
</evidence>
<evidence type="ECO:0000256" key="2">
    <source>
        <dbReference type="ARBA" id="ARBA00023125"/>
    </source>
</evidence>
<protein>
    <submittedName>
        <fullName evidence="5">GntR family transcriptional regulator</fullName>
    </submittedName>
</protein>
<dbReference type="PANTHER" id="PTHR43537:SF5">
    <property type="entry name" value="UXU OPERON TRANSCRIPTIONAL REGULATOR"/>
    <property type="match status" value="1"/>
</dbReference>
<dbReference type="PROSITE" id="PS50949">
    <property type="entry name" value="HTH_GNTR"/>
    <property type="match status" value="1"/>
</dbReference>
<keyword evidence="2" id="KW-0238">DNA-binding</keyword>
<dbReference type="InterPro" id="IPR000524">
    <property type="entry name" value="Tscrpt_reg_HTH_GntR"/>
</dbReference>
<keyword evidence="6" id="KW-1185">Reference proteome</keyword>
<organism evidence="5 6">
    <name type="scientific">Microbispora corallina</name>
    <dbReference type="NCBI Taxonomy" id="83302"/>
    <lineage>
        <taxon>Bacteria</taxon>
        <taxon>Bacillati</taxon>
        <taxon>Actinomycetota</taxon>
        <taxon>Actinomycetes</taxon>
        <taxon>Streptosporangiales</taxon>
        <taxon>Streptosporangiaceae</taxon>
        <taxon>Microbispora</taxon>
    </lineage>
</organism>
<dbReference type="InterPro" id="IPR008920">
    <property type="entry name" value="TF_FadR/GntR_C"/>
</dbReference>
<accession>A0ABQ4FR64</accession>
<dbReference type="CDD" id="cd07377">
    <property type="entry name" value="WHTH_GntR"/>
    <property type="match status" value="1"/>
</dbReference>
<dbReference type="InterPro" id="IPR036390">
    <property type="entry name" value="WH_DNA-bd_sf"/>
</dbReference>
<evidence type="ECO:0000256" key="1">
    <source>
        <dbReference type="ARBA" id="ARBA00023015"/>
    </source>
</evidence>
<feature type="domain" description="HTH gntR-type" evidence="4">
    <location>
        <begin position="16"/>
        <end position="84"/>
    </location>
</feature>
<dbReference type="RefSeq" id="WP_239103253.1">
    <property type="nucleotide sequence ID" value="NZ_BAAAGP010000001.1"/>
</dbReference>
<dbReference type="Gene3D" id="1.10.10.10">
    <property type="entry name" value="Winged helix-like DNA-binding domain superfamily/Winged helix DNA-binding domain"/>
    <property type="match status" value="1"/>
</dbReference>
<dbReference type="SMART" id="SM00345">
    <property type="entry name" value="HTH_GNTR"/>
    <property type="match status" value="1"/>
</dbReference>
<dbReference type="SUPFAM" id="SSF48008">
    <property type="entry name" value="GntR ligand-binding domain-like"/>
    <property type="match status" value="1"/>
</dbReference>
<keyword evidence="3" id="KW-0804">Transcription</keyword>
<name>A0ABQ4FR64_9ACTN</name>
<keyword evidence="1" id="KW-0805">Transcription regulation</keyword>
<dbReference type="SUPFAM" id="SSF46785">
    <property type="entry name" value="Winged helix' DNA-binding domain"/>
    <property type="match status" value="1"/>
</dbReference>
<dbReference type="SMART" id="SM00895">
    <property type="entry name" value="FCD"/>
    <property type="match status" value="1"/>
</dbReference>
<dbReference type="EMBL" id="BOOC01000001">
    <property type="protein sequence ID" value="GIH37309.1"/>
    <property type="molecule type" value="Genomic_DNA"/>
</dbReference>